<name>A0ABY3T243_9GAMM</name>
<evidence type="ECO:0000256" key="2">
    <source>
        <dbReference type="ARBA" id="ARBA00022475"/>
    </source>
</evidence>
<proteinExistence type="predicted"/>
<evidence type="ECO:0000256" key="6">
    <source>
        <dbReference type="SAM" id="Phobius"/>
    </source>
</evidence>
<dbReference type="InterPro" id="IPR050833">
    <property type="entry name" value="Poly_Biosynth_Transport"/>
</dbReference>
<feature type="transmembrane region" description="Helical" evidence="6">
    <location>
        <begin position="12"/>
        <end position="34"/>
    </location>
</feature>
<feature type="transmembrane region" description="Helical" evidence="6">
    <location>
        <begin position="462"/>
        <end position="484"/>
    </location>
</feature>
<evidence type="ECO:0000256" key="4">
    <source>
        <dbReference type="ARBA" id="ARBA00022989"/>
    </source>
</evidence>
<feature type="transmembrane region" description="Helical" evidence="6">
    <location>
        <begin position="40"/>
        <end position="67"/>
    </location>
</feature>
<sequence>MKYLRKNVLSSAVAYALPLIAALLSIPLLVMHLGTDLYGLYTVCLSLLGFMALVDFGMGQAVIRYVADYEAKEQRNQIQPLLGMAYSMYLLIGLLGAGILYMAAPWLAVGLYREDSGQQLLAQSVLQITAIPLLFSYVNQFFLSICKAYHRFDWPALIHNGAHLGGILLAALLVVIGQPLPIVLWGYAFTHALALLAGYRAARVILPKDIRLVPTWHLSMPAGVWGFSAYTFLGNLVGVLTSRGDKVAVGILLGTEAVTYYQIPYTIAQMANGVMHSLTQITLPRFTELLGNKQHSALGLLYRQVLDAGFILSMTIAVLLVTTGEVFLTWWISPEMAEKAYPVLVVMAGYFFLQSNTLVSYWVLQGAGMARLTAGVAVLDATVYAVALYYLSSYYGYIGAAVALFFLLLGTFLQYYWVVERVGCSYQAHLFRLLGFGVITVGASYAMMSAGAWLALPPLAYLAVNVSLIFVLVLGGGGLCWYWYYRSRLATSK</sequence>
<evidence type="ECO:0000256" key="5">
    <source>
        <dbReference type="ARBA" id="ARBA00023136"/>
    </source>
</evidence>
<evidence type="ECO:0000313" key="7">
    <source>
        <dbReference type="EMBL" id="UJS25907.1"/>
    </source>
</evidence>
<dbReference type="PANTHER" id="PTHR30250:SF26">
    <property type="entry name" value="PSMA PROTEIN"/>
    <property type="match status" value="1"/>
</dbReference>
<feature type="transmembrane region" description="Helical" evidence="6">
    <location>
        <begin position="371"/>
        <end position="391"/>
    </location>
</feature>
<keyword evidence="5 6" id="KW-0472">Membrane</keyword>
<reference evidence="7" key="1">
    <citation type="journal article" date="2022" name="Microorganisms">
        <title>Two New Species of Filamentous Sulfur Bacteria of the Genus Thiothrix, Thiothrix winogradskyi sp. nov. and 'Candidatus Thiothrix sulfatifontis' sp. nov.</title>
        <authorList>
            <person name="Ravin N.V."/>
            <person name="Rossetti S."/>
            <person name="Beletsky A.V."/>
            <person name="Kadnikov V.V."/>
            <person name="Rudenko T.S."/>
            <person name="Smolyakov D.D."/>
            <person name="Moskvitina M.I."/>
            <person name="Gureeva M.V."/>
            <person name="Mardanov A.V."/>
            <person name="Grabovich M.Y."/>
        </authorList>
    </citation>
    <scope>NUCLEOTIDE SEQUENCE</scope>
    <source>
        <strain evidence="7">CT3</strain>
    </source>
</reference>
<accession>A0ABY3T243</accession>
<keyword evidence="3 6" id="KW-0812">Transmembrane</keyword>
<dbReference type="Pfam" id="PF01943">
    <property type="entry name" value="Polysacc_synt"/>
    <property type="match status" value="1"/>
</dbReference>
<evidence type="ECO:0000256" key="1">
    <source>
        <dbReference type="ARBA" id="ARBA00004651"/>
    </source>
</evidence>
<dbReference type="EMBL" id="CP091244">
    <property type="protein sequence ID" value="UJS25907.1"/>
    <property type="molecule type" value="Genomic_DNA"/>
</dbReference>
<feature type="transmembrane region" description="Helical" evidence="6">
    <location>
        <begin position="430"/>
        <end position="456"/>
    </location>
</feature>
<keyword evidence="2" id="KW-1003">Cell membrane</keyword>
<comment type="subcellular location">
    <subcellularLocation>
        <location evidence="1">Cell membrane</location>
        <topology evidence="1">Multi-pass membrane protein</topology>
    </subcellularLocation>
</comment>
<dbReference type="Proteomes" id="UP001054801">
    <property type="component" value="Chromosome"/>
</dbReference>
<protein>
    <submittedName>
        <fullName evidence="7">Oligosaccharide flippase family protein</fullName>
    </submittedName>
</protein>
<keyword evidence="4 6" id="KW-1133">Transmembrane helix</keyword>
<feature type="transmembrane region" description="Helical" evidence="6">
    <location>
        <begin position="120"/>
        <end position="145"/>
    </location>
</feature>
<feature type="transmembrane region" description="Helical" evidence="6">
    <location>
        <begin position="397"/>
        <end position="418"/>
    </location>
</feature>
<organism evidence="7 8">
    <name type="scientific">Thiothrix winogradskyi</name>
    <dbReference type="NCBI Taxonomy" id="96472"/>
    <lineage>
        <taxon>Bacteria</taxon>
        <taxon>Pseudomonadati</taxon>
        <taxon>Pseudomonadota</taxon>
        <taxon>Gammaproteobacteria</taxon>
        <taxon>Thiotrichales</taxon>
        <taxon>Thiotrichaceae</taxon>
        <taxon>Thiothrix</taxon>
    </lineage>
</organism>
<evidence type="ECO:0000256" key="3">
    <source>
        <dbReference type="ARBA" id="ARBA00022692"/>
    </source>
</evidence>
<feature type="transmembrane region" description="Helical" evidence="6">
    <location>
        <begin position="88"/>
        <end position="108"/>
    </location>
</feature>
<feature type="transmembrane region" description="Helical" evidence="6">
    <location>
        <begin position="344"/>
        <end position="364"/>
    </location>
</feature>
<dbReference type="InterPro" id="IPR002797">
    <property type="entry name" value="Polysacc_synth"/>
</dbReference>
<evidence type="ECO:0000313" key="8">
    <source>
        <dbReference type="Proteomes" id="UP001054801"/>
    </source>
</evidence>
<keyword evidence="8" id="KW-1185">Reference proteome</keyword>
<feature type="transmembrane region" description="Helical" evidence="6">
    <location>
        <begin position="310"/>
        <end position="332"/>
    </location>
</feature>
<dbReference type="RefSeq" id="WP_236501231.1">
    <property type="nucleotide sequence ID" value="NZ_CP091244.1"/>
</dbReference>
<dbReference type="PANTHER" id="PTHR30250">
    <property type="entry name" value="PST FAMILY PREDICTED COLANIC ACID TRANSPORTER"/>
    <property type="match status" value="1"/>
</dbReference>
<gene>
    <name evidence="7" type="ORF">L2Y54_07645</name>
</gene>